<name>A0A284RYD7_ARMOS</name>
<accession>A0A284RYD7</accession>
<sequence length="309" mass="33676">MDAIQCYALQDAQGHPIVAAGMTLRDAQKLSPTSSTRPLTQENMQDVFPTRPDGVVLAFGRLVSHTSNLVSVLESFLGDYLPIELKVIALDGVFHSSLRDFLLFCLSRKTPKDLKVHVIQTIGDSWKLSKQPDITYSFGFGVCPSYSPKSISSVSVSSRVLNGPIIRSLGFLSNLAVLKIISDDAVAANLPPPSTCLFPSLLKLEFYGNIPDACTALMACVSASNRVQEFQIQAASLSSPQDMRVLRETIHASCPVLRSLKVTIRDCHPAEENWMNMADFVPCPYSLTSLAVLHPTVSFSLANGFLVED</sequence>
<gene>
    <name evidence="1" type="ORF">ARMOST_17212</name>
</gene>
<proteinExistence type="predicted"/>
<organism evidence="1 2">
    <name type="scientific">Armillaria ostoyae</name>
    <name type="common">Armillaria root rot fungus</name>
    <dbReference type="NCBI Taxonomy" id="47428"/>
    <lineage>
        <taxon>Eukaryota</taxon>
        <taxon>Fungi</taxon>
        <taxon>Dikarya</taxon>
        <taxon>Basidiomycota</taxon>
        <taxon>Agaricomycotina</taxon>
        <taxon>Agaricomycetes</taxon>
        <taxon>Agaricomycetidae</taxon>
        <taxon>Agaricales</taxon>
        <taxon>Marasmiineae</taxon>
        <taxon>Physalacriaceae</taxon>
        <taxon>Armillaria</taxon>
    </lineage>
</organism>
<dbReference type="OrthoDB" id="2854733at2759"/>
<keyword evidence="2" id="KW-1185">Reference proteome</keyword>
<evidence type="ECO:0000313" key="2">
    <source>
        <dbReference type="Proteomes" id="UP000219338"/>
    </source>
</evidence>
<dbReference type="EMBL" id="FUEG01000021">
    <property type="protein sequence ID" value="SJL13764.1"/>
    <property type="molecule type" value="Genomic_DNA"/>
</dbReference>
<dbReference type="OMA" id="CHPAEEN"/>
<dbReference type="AlphaFoldDB" id="A0A284RYD7"/>
<evidence type="ECO:0000313" key="1">
    <source>
        <dbReference type="EMBL" id="SJL13764.1"/>
    </source>
</evidence>
<reference evidence="2" key="1">
    <citation type="journal article" date="2017" name="Nat. Ecol. Evol.">
        <title>Genome expansion and lineage-specific genetic innovations in the forest pathogenic fungi Armillaria.</title>
        <authorList>
            <person name="Sipos G."/>
            <person name="Prasanna A.N."/>
            <person name="Walter M.C."/>
            <person name="O'Connor E."/>
            <person name="Balint B."/>
            <person name="Krizsan K."/>
            <person name="Kiss B."/>
            <person name="Hess J."/>
            <person name="Varga T."/>
            <person name="Slot J."/>
            <person name="Riley R."/>
            <person name="Boka B."/>
            <person name="Rigling D."/>
            <person name="Barry K."/>
            <person name="Lee J."/>
            <person name="Mihaltcheva S."/>
            <person name="LaButti K."/>
            <person name="Lipzen A."/>
            <person name="Waldron R."/>
            <person name="Moloney N.M."/>
            <person name="Sperisen C."/>
            <person name="Kredics L."/>
            <person name="Vagvoelgyi C."/>
            <person name="Patrignani A."/>
            <person name="Fitzpatrick D."/>
            <person name="Nagy I."/>
            <person name="Doyle S."/>
            <person name="Anderson J.B."/>
            <person name="Grigoriev I.V."/>
            <person name="Gueldener U."/>
            <person name="Muensterkoetter M."/>
            <person name="Nagy L.G."/>
        </authorList>
    </citation>
    <scope>NUCLEOTIDE SEQUENCE [LARGE SCALE GENOMIC DNA]</scope>
    <source>
        <strain evidence="2">C18/9</strain>
    </source>
</reference>
<dbReference type="Proteomes" id="UP000219338">
    <property type="component" value="Unassembled WGS sequence"/>
</dbReference>
<protein>
    <submittedName>
        <fullName evidence="1">Uncharacterized protein</fullName>
    </submittedName>
</protein>